<dbReference type="EMBL" id="QCYY01001601">
    <property type="protein sequence ID" value="ROT76855.1"/>
    <property type="molecule type" value="Genomic_DNA"/>
</dbReference>
<evidence type="ECO:0000256" key="1">
    <source>
        <dbReference type="SAM" id="Phobius"/>
    </source>
</evidence>
<gene>
    <name evidence="2" type="ORF">C7M84_004547</name>
</gene>
<accession>A0A423TK90</accession>
<feature type="transmembrane region" description="Helical" evidence="1">
    <location>
        <begin position="538"/>
        <end position="562"/>
    </location>
</feature>
<proteinExistence type="predicted"/>
<evidence type="ECO:0000313" key="3">
    <source>
        <dbReference type="Proteomes" id="UP000283509"/>
    </source>
</evidence>
<dbReference type="AlphaFoldDB" id="A0A423TK90"/>
<keyword evidence="1" id="KW-0472">Membrane</keyword>
<organism evidence="2 3">
    <name type="scientific">Penaeus vannamei</name>
    <name type="common">Whiteleg shrimp</name>
    <name type="synonym">Litopenaeus vannamei</name>
    <dbReference type="NCBI Taxonomy" id="6689"/>
    <lineage>
        <taxon>Eukaryota</taxon>
        <taxon>Metazoa</taxon>
        <taxon>Ecdysozoa</taxon>
        <taxon>Arthropoda</taxon>
        <taxon>Crustacea</taxon>
        <taxon>Multicrustacea</taxon>
        <taxon>Malacostraca</taxon>
        <taxon>Eumalacostraca</taxon>
        <taxon>Eucarida</taxon>
        <taxon>Decapoda</taxon>
        <taxon>Dendrobranchiata</taxon>
        <taxon>Penaeoidea</taxon>
        <taxon>Penaeidae</taxon>
        <taxon>Penaeus</taxon>
    </lineage>
</organism>
<keyword evidence="1" id="KW-1133">Transmembrane helix</keyword>
<protein>
    <submittedName>
        <fullName evidence="2">Uncharacterized protein</fullName>
    </submittedName>
</protein>
<keyword evidence="1" id="KW-0812">Transmembrane</keyword>
<comment type="caution">
    <text evidence="2">The sequence shown here is derived from an EMBL/GenBank/DDBJ whole genome shotgun (WGS) entry which is preliminary data.</text>
</comment>
<dbReference type="Proteomes" id="UP000283509">
    <property type="component" value="Unassembled WGS sequence"/>
</dbReference>
<sequence>MTSVPSDHLQSFLLHERVSSVPPPCPLVAGGYTFLPGCVQHLPGVRADMTRRSLHFRLAQSSRDSLQSHPSSSAAPLAVLTVLRSTNQFGMFVAWSHPYEPRADSASRIEPPSVKSGRIGGCLSPLSLPPAHSLLSRPLLLPSLPSEPHSLETGEHLLFLHLSPLSLSPSSLSNLSPPPLLSLSLPLSLLLSLPLLLYSLIVSLFSPKVPSHSADIFSLSSSSTFLSSVHFLPSSHLSSSLHILFAVGSPTLPSLSTLSLALRLFLFLLPSSSLLSLSSPPSSPLPPTSHSLTHLHPLFTSVSSSPLFSLSVRLLLAPHTSSILRPSSRPSPLSSLARRSTTVISHLTCPHFFLLPSILFFVSPLLSLASPHPSKCRFEFSASVSLLSRGAGVRWPRVASGGGAMHAQVSGGLPRAPGGPAQRASGCIESSRKSGCDNEVPRLQPQERREAPRVARLNALGCNVAKRWRCATAGQSAGIIADRACRAAHTDKEAVVALISSLGNVCAKGPRRCGARAWLSADTASAGLLLPPPVPPSLYFFLFFRSGYSFCFFSLASIAYSYSSRFFFSNSRLSFLIYN</sequence>
<keyword evidence="3" id="KW-1185">Reference proteome</keyword>
<name>A0A423TK90_PENVA</name>
<reference evidence="2 3" key="2">
    <citation type="submission" date="2019-01" db="EMBL/GenBank/DDBJ databases">
        <title>The decoding of complex shrimp genome reveals the adaptation for benthos swimmer, frequently molting mechanism and breeding impact on genome.</title>
        <authorList>
            <person name="Sun Y."/>
            <person name="Gao Y."/>
            <person name="Yu Y."/>
        </authorList>
    </citation>
    <scope>NUCLEOTIDE SEQUENCE [LARGE SCALE GENOMIC DNA]</scope>
    <source>
        <tissue evidence="2">Muscle</tissue>
    </source>
</reference>
<evidence type="ECO:0000313" key="2">
    <source>
        <dbReference type="EMBL" id="ROT76855.1"/>
    </source>
</evidence>
<reference evidence="2 3" key="1">
    <citation type="submission" date="2018-04" db="EMBL/GenBank/DDBJ databases">
        <authorList>
            <person name="Zhang X."/>
            <person name="Yuan J."/>
            <person name="Li F."/>
            <person name="Xiang J."/>
        </authorList>
    </citation>
    <scope>NUCLEOTIDE SEQUENCE [LARGE SCALE GENOMIC DNA]</scope>
    <source>
        <tissue evidence="2">Muscle</tissue>
    </source>
</reference>